<comment type="similarity">
    <text evidence="2 7">Belongs to the XK family.</text>
</comment>
<dbReference type="CDD" id="cd06186">
    <property type="entry name" value="NOX_Duox_like_FAD_NADP"/>
    <property type="match status" value="1"/>
</dbReference>
<dbReference type="Gene3D" id="3.40.50.80">
    <property type="entry name" value="Nucleotide-binding domain of ferredoxin-NADP reductase (FNR) module"/>
    <property type="match status" value="1"/>
</dbReference>
<dbReference type="Pfam" id="PF09815">
    <property type="entry name" value="XK-related"/>
    <property type="match status" value="1"/>
</dbReference>
<dbReference type="InterPro" id="IPR000778">
    <property type="entry name" value="Cyt_b245_heavy_chain"/>
</dbReference>
<dbReference type="EMBL" id="JAKZEL010000003">
    <property type="protein sequence ID" value="KAI4544868.1"/>
    <property type="molecule type" value="Genomic_DNA"/>
</dbReference>
<feature type="transmembrane region" description="Helical" evidence="7">
    <location>
        <begin position="66"/>
        <end position="88"/>
    </location>
</feature>
<dbReference type="PANTHER" id="PTHR14297:SF4">
    <property type="entry name" value="XK-RELATED PROTEIN 2"/>
    <property type="match status" value="1"/>
</dbReference>
<dbReference type="InterPro" id="IPR018629">
    <property type="entry name" value="XK-rel"/>
</dbReference>
<dbReference type="PROSITE" id="PS51384">
    <property type="entry name" value="FAD_FR"/>
    <property type="match status" value="1"/>
</dbReference>
<evidence type="ECO:0000313" key="9">
    <source>
        <dbReference type="EMBL" id="KAI4544868.1"/>
    </source>
</evidence>
<dbReference type="Proteomes" id="UP001214576">
    <property type="component" value="Unassembled WGS sequence"/>
</dbReference>
<evidence type="ECO:0000256" key="5">
    <source>
        <dbReference type="ARBA" id="ARBA00023136"/>
    </source>
</evidence>
<organism evidence="9 10">
    <name type="scientific">Ovis ammon polii</name>
    <dbReference type="NCBI Taxonomy" id="230172"/>
    <lineage>
        <taxon>Eukaryota</taxon>
        <taxon>Metazoa</taxon>
        <taxon>Chordata</taxon>
        <taxon>Craniata</taxon>
        <taxon>Vertebrata</taxon>
        <taxon>Euteleostomi</taxon>
        <taxon>Mammalia</taxon>
        <taxon>Eutheria</taxon>
        <taxon>Laurasiatheria</taxon>
        <taxon>Artiodactyla</taxon>
        <taxon>Ruminantia</taxon>
        <taxon>Pecora</taxon>
        <taxon>Bovidae</taxon>
        <taxon>Caprinae</taxon>
        <taxon>Ovis</taxon>
    </lineage>
</organism>
<feature type="transmembrane region" description="Helical" evidence="7">
    <location>
        <begin position="306"/>
        <end position="330"/>
    </location>
</feature>
<evidence type="ECO:0000313" key="10">
    <source>
        <dbReference type="Proteomes" id="UP001214576"/>
    </source>
</evidence>
<keyword evidence="4 7" id="KW-1133">Transmembrane helix</keyword>
<feature type="transmembrane region" description="Helical" evidence="7">
    <location>
        <begin position="350"/>
        <end position="370"/>
    </location>
</feature>
<keyword evidence="10" id="KW-1185">Reference proteome</keyword>
<evidence type="ECO:0000256" key="3">
    <source>
        <dbReference type="ARBA" id="ARBA00022692"/>
    </source>
</evidence>
<dbReference type="PANTHER" id="PTHR14297">
    <property type="entry name" value="MEMBRANE TRANSPORT PROTEIN XK FAMILY MEMBER"/>
    <property type="match status" value="1"/>
</dbReference>
<dbReference type="Gene3D" id="2.40.30.10">
    <property type="entry name" value="Translation factors"/>
    <property type="match status" value="1"/>
</dbReference>
<keyword evidence="5 7" id="KW-0472">Membrane</keyword>
<accession>A0AAD4UEV7</accession>
<dbReference type="PRINTS" id="PR00466">
    <property type="entry name" value="GP91PHOX"/>
</dbReference>
<comment type="catalytic activity">
    <reaction evidence="6">
        <text>NADPH + 2 O2 = 2 superoxide + NADP(+) + H(+)</text>
        <dbReference type="Rhea" id="RHEA:63180"/>
        <dbReference type="ChEBI" id="CHEBI:15378"/>
        <dbReference type="ChEBI" id="CHEBI:15379"/>
        <dbReference type="ChEBI" id="CHEBI:18421"/>
        <dbReference type="ChEBI" id="CHEBI:57783"/>
        <dbReference type="ChEBI" id="CHEBI:58349"/>
    </reaction>
</comment>
<feature type="domain" description="FAD-binding FR-type" evidence="8">
    <location>
        <begin position="600"/>
        <end position="707"/>
    </location>
</feature>
<comment type="subcellular location">
    <subcellularLocation>
        <location evidence="1 7">Membrane</location>
        <topology evidence="1 7">Multi-pass membrane protein</topology>
    </subcellularLocation>
</comment>
<dbReference type="InterPro" id="IPR017938">
    <property type="entry name" value="Riboflavin_synthase-like_b-brl"/>
</dbReference>
<evidence type="ECO:0000256" key="7">
    <source>
        <dbReference type="RuleBase" id="RU910716"/>
    </source>
</evidence>
<name>A0AAD4UEV7_OVIAM</name>
<proteinExistence type="inferred from homology"/>
<dbReference type="InterPro" id="IPR013130">
    <property type="entry name" value="Fe3_Rdtase_TM_dom"/>
</dbReference>
<evidence type="ECO:0000256" key="4">
    <source>
        <dbReference type="ARBA" id="ARBA00022989"/>
    </source>
</evidence>
<sequence>MDQVLEIPEEPNVEPISSLEEDVIRGASPRFTFPFGILFSTFLYCGEAASALYMVRIYRKNSETYWMAYTFSFFVFSSIMVQLTLIFVHRDLAKDKPLSLFMHLILLGPVIRCLEAMIKYLTLWKKEGQEEPYVSLTRKKMLINGEEVLIEWEVGHSIRTLAMHRNAYKRMSQIQAFLGSVPQLTYQLYVTLISAEVPLGRVVLIVFSLISVTYGATLCNMLAIQIKYDEYKIRLGPLEVLCITIWRTLEITSRLVILVLFSATLKLKAVPFLLLNFLIILFEPWLKFWRSGAQMPNNIEKNFSRVGTLVVLISVTVLYAGINFSCWSALQLKLADRDLVEKGQNWGHMGLHYSVRLIENVIMVLVFKFFGVKVLLNYCHSLIALQLIVAYLISIGFMLLFFQYLHPLRSLFTHNVVDYLHCVCTHRHPRAIHIIAHLFNLERYSRSRQATDGSLASILSNLPHQENYSWLNPIQSPNTTVVYVTFTSIAGLTGVIITVALVLMVTSAMEFIRRSYFEVFWYTHHIFIVYFIGLGIHGLGGIVRGQTEESMAENHPHKCAEFFEKWDDPASHCKPPQFEGLPAESWKWILAPGILYIFERILRFYRSQQKVVITKVVMHPSKVLELQMHKHGFSMEVGQYIFVNCPSISNLEWHPFTLTSAPEEDFFSIHIRAVGDWTETLIRTFEKQYSPVPRIQVDGPFGTASEDVFQYEVAVLVGAGIGVTPFASILKSIWYKFQHADQNLKTQKAGHAALNFDKANDILTGLKQKTFFGRPKWDNEFSTIATAHPK</sequence>
<reference evidence="9" key="1">
    <citation type="submission" date="2022-03" db="EMBL/GenBank/DDBJ databases">
        <title>Genomic analyses of argali, domestic sheep and their hybrids provide insights into chromosomal evolution, heterosis and genetic basis of agronomic traits.</title>
        <authorList>
            <person name="Li M."/>
        </authorList>
    </citation>
    <scope>NUCLEOTIDE SEQUENCE</scope>
    <source>
        <strain evidence="9">CAU-MHL-2022a</strain>
        <tissue evidence="9">Skin</tissue>
    </source>
</reference>
<evidence type="ECO:0000259" key="8">
    <source>
        <dbReference type="PROSITE" id="PS51384"/>
    </source>
</evidence>
<feature type="transmembrane region" description="Helical" evidence="7">
    <location>
        <begin position="382"/>
        <end position="405"/>
    </location>
</feature>
<keyword evidence="3 7" id="KW-0812">Transmembrane</keyword>
<dbReference type="SUPFAM" id="SSF52343">
    <property type="entry name" value="Ferredoxin reductase-like, C-terminal NADP-linked domain"/>
    <property type="match status" value="1"/>
</dbReference>
<evidence type="ECO:0000256" key="6">
    <source>
        <dbReference type="ARBA" id="ARBA00049908"/>
    </source>
</evidence>
<dbReference type="FunFam" id="2.40.30.10:FF:000030">
    <property type="entry name" value="cytochrome b-245 heavy chain"/>
    <property type="match status" value="1"/>
</dbReference>
<dbReference type="Pfam" id="PF01794">
    <property type="entry name" value="Ferric_reduct"/>
    <property type="match status" value="1"/>
</dbReference>
<dbReference type="GO" id="GO:0005886">
    <property type="term" value="C:plasma membrane"/>
    <property type="evidence" value="ECO:0007669"/>
    <property type="project" value="UniProtKB-ARBA"/>
</dbReference>
<comment type="caution">
    <text evidence="9">The sequence shown here is derived from an EMBL/GenBank/DDBJ whole genome shotgun (WGS) entry which is preliminary data.</text>
</comment>
<dbReference type="InterPro" id="IPR017927">
    <property type="entry name" value="FAD-bd_FR_type"/>
</dbReference>
<dbReference type="InterPro" id="IPR039261">
    <property type="entry name" value="FNR_nucleotide-bd"/>
</dbReference>
<feature type="transmembrane region" description="Helical" evidence="7">
    <location>
        <begin position="481"/>
        <end position="507"/>
    </location>
</feature>
<dbReference type="AlphaFoldDB" id="A0AAD4UEV7"/>
<dbReference type="InterPro" id="IPR051773">
    <property type="entry name" value="XK-related_adapter"/>
</dbReference>
<feature type="transmembrane region" description="Helical" evidence="7">
    <location>
        <begin position="31"/>
        <end position="54"/>
    </location>
</feature>
<feature type="transmembrane region" description="Helical" evidence="7">
    <location>
        <begin position="519"/>
        <end position="543"/>
    </location>
</feature>
<evidence type="ECO:0000256" key="2">
    <source>
        <dbReference type="ARBA" id="ARBA00008789"/>
    </source>
</evidence>
<gene>
    <name evidence="9" type="ORF">MG293_005134</name>
</gene>
<feature type="transmembrane region" description="Helical" evidence="7">
    <location>
        <begin position="100"/>
        <end position="118"/>
    </location>
</feature>
<feature type="transmembrane region" description="Helical" evidence="7">
    <location>
        <begin position="269"/>
        <end position="286"/>
    </location>
</feature>
<feature type="transmembrane region" description="Helical" evidence="7">
    <location>
        <begin position="201"/>
        <end position="223"/>
    </location>
</feature>
<dbReference type="SUPFAM" id="SSF63380">
    <property type="entry name" value="Riboflavin synthase domain-like"/>
    <property type="match status" value="1"/>
</dbReference>
<dbReference type="InterPro" id="IPR013112">
    <property type="entry name" value="FAD-bd_8"/>
</dbReference>
<protein>
    <recommendedName>
        <fullName evidence="7">XK-related protein</fullName>
    </recommendedName>
</protein>
<dbReference type="GO" id="GO:0016491">
    <property type="term" value="F:oxidoreductase activity"/>
    <property type="evidence" value="ECO:0007669"/>
    <property type="project" value="InterPro"/>
</dbReference>
<evidence type="ECO:0000256" key="1">
    <source>
        <dbReference type="ARBA" id="ARBA00004141"/>
    </source>
</evidence>
<dbReference type="Pfam" id="PF08022">
    <property type="entry name" value="FAD_binding_8"/>
    <property type="match status" value="1"/>
</dbReference>